<dbReference type="AlphaFoldDB" id="A0A5C3MQ75"/>
<keyword evidence="2" id="KW-1185">Reference proteome</keyword>
<accession>A0A5C3MQ75</accession>
<evidence type="ECO:0008006" key="3">
    <source>
        <dbReference type="Google" id="ProtNLM"/>
    </source>
</evidence>
<dbReference type="OrthoDB" id="2844016at2759"/>
<evidence type="ECO:0000313" key="2">
    <source>
        <dbReference type="Proteomes" id="UP000305948"/>
    </source>
</evidence>
<protein>
    <recommendedName>
        <fullName evidence="3">Ubiquitin 3 binding protein But2 C-terminal domain-containing protein</fullName>
    </recommendedName>
</protein>
<reference evidence="1 2" key="1">
    <citation type="journal article" date="2019" name="Nat. Ecol. Evol.">
        <title>Megaphylogeny resolves global patterns of mushroom evolution.</title>
        <authorList>
            <person name="Varga T."/>
            <person name="Krizsan K."/>
            <person name="Foldi C."/>
            <person name="Dima B."/>
            <person name="Sanchez-Garcia M."/>
            <person name="Sanchez-Ramirez S."/>
            <person name="Szollosi G.J."/>
            <person name="Szarkandi J.G."/>
            <person name="Papp V."/>
            <person name="Albert L."/>
            <person name="Andreopoulos W."/>
            <person name="Angelini C."/>
            <person name="Antonin V."/>
            <person name="Barry K.W."/>
            <person name="Bougher N.L."/>
            <person name="Buchanan P."/>
            <person name="Buyck B."/>
            <person name="Bense V."/>
            <person name="Catcheside P."/>
            <person name="Chovatia M."/>
            <person name="Cooper J."/>
            <person name="Damon W."/>
            <person name="Desjardin D."/>
            <person name="Finy P."/>
            <person name="Geml J."/>
            <person name="Haridas S."/>
            <person name="Hughes K."/>
            <person name="Justo A."/>
            <person name="Karasinski D."/>
            <person name="Kautmanova I."/>
            <person name="Kiss B."/>
            <person name="Kocsube S."/>
            <person name="Kotiranta H."/>
            <person name="LaButti K.M."/>
            <person name="Lechner B.E."/>
            <person name="Liimatainen K."/>
            <person name="Lipzen A."/>
            <person name="Lukacs Z."/>
            <person name="Mihaltcheva S."/>
            <person name="Morgado L.N."/>
            <person name="Niskanen T."/>
            <person name="Noordeloos M.E."/>
            <person name="Ohm R.A."/>
            <person name="Ortiz-Santana B."/>
            <person name="Ovrebo C."/>
            <person name="Racz N."/>
            <person name="Riley R."/>
            <person name="Savchenko A."/>
            <person name="Shiryaev A."/>
            <person name="Soop K."/>
            <person name="Spirin V."/>
            <person name="Szebenyi C."/>
            <person name="Tomsovsky M."/>
            <person name="Tulloss R.E."/>
            <person name="Uehling J."/>
            <person name="Grigoriev I.V."/>
            <person name="Vagvolgyi C."/>
            <person name="Papp T."/>
            <person name="Martin F.M."/>
            <person name="Miettinen O."/>
            <person name="Hibbett D.S."/>
            <person name="Nagy L.G."/>
        </authorList>
    </citation>
    <scope>NUCLEOTIDE SEQUENCE [LARGE SCALE GENOMIC DNA]</scope>
    <source>
        <strain evidence="1 2">OMC1185</strain>
    </source>
</reference>
<dbReference type="EMBL" id="ML213532">
    <property type="protein sequence ID" value="TFK46198.1"/>
    <property type="molecule type" value="Genomic_DNA"/>
</dbReference>
<proteinExistence type="predicted"/>
<sequence>MNTTLPNANTTGAPLMLGEYISVYGFQEFYLATVATYPYVTTSANPSLAMSGGNITANAVQSTALTSATSGSFLQFTANFNGPVDPVSGFCGILEKPGDPYPLLAINGRTDVFSICSDGQFDAVVYNATEGSAAYDVGTCYAVTLNMVATAT</sequence>
<evidence type="ECO:0000313" key="1">
    <source>
        <dbReference type="EMBL" id="TFK46198.1"/>
    </source>
</evidence>
<gene>
    <name evidence="1" type="ORF">OE88DRAFT_1668067</name>
</gene>
<name>A0A5C3MQ75_9AGAM</name>
<dbReference type="Proteomes" id="UP000305948">
    <property type="component" value="Unassembled WGS sequence"/>
</dbReference>
<organism evidence="1 2">
    <name type="scientific">Heliocybe sulcata</name>
    <dbReference type="NCBI Taxonomy" id="5364"/>
    <lineage>
        <taxon>Eukaryota</taxon>
        <taxon>Fungi</taxon>
        <taxon>Dikarya</taxon>
        <taxon>Basidiomycota</taxon>
        <taxon>Agaricomycotina</taxon>
        <taxon>Agaricomycetes</taxon>
        <taxon>Gloeophyllales</taxon>
        <taxon>Gloeophyllaceae</taxon>
        <taxon>Heliocybe</taxon>
    </lineage>
</organism>